<feature type="domain" description="ABC3 transporter permease C-terminal" evidence="8">
    <location>
        <begin position="400"/>
        <end position="530"/>
    </location>
</feature>
<dbReference type="InterPro" id="IPR051447">
    <property type="entry name" value="Lipoprotein-release_system"/>
</dbReference>
<organism evidence="10 11">
    <name type="scientific">Haloferula helveola</name>
    <dbReference type="NCBI Taxonomy" id="490095"/>
    <lineage>
        <taxon>Bacteria</taxon>
        <taxon>Pseudomonadati</taxon>
        <taxon>Verrucomicrobiota</taxon>
        <taxon>Verrucomicrobiia</taxon>
        <taxon>Verrucomicrobiales</taxon>
        <taxon>Verrucomicrobiaceae</taxon>
        <taxon>Haloferula</taxon>
    </lineage>
</organism>
<evidence type="ECO:0000313" key="11">
    <source>
        <dbReference type="Proteomes" id="UP001374893"/>
    </source>
</evidence>
<dbReference type="InterPro" id="IPR025857">
    <property type="entry name" value="MacB_PCD"/>
</dbReference>
<comment type="similarity">
    <text evidence="2">Belongs to the ABC-4 integral membrane protein family. LolC/E subfamily.</text>
</comment>
<evidence type="ECO:0000256" key="7">
    <source>
        <dbReference type="SAM" id="Phobius"/>
    </source>
</evidence>
<evidence type="ECO:0000256" key="5">
    <source>
        <dbReference type="ARBA" id="ARBA00022989"/>
    </source>
</evidence>
<dbReference type="EMBL" id="AP024702">
    <property type="protein sequence ID" value="BCX47678.1"/>
    <property type="molecule type" value="Genomic_DNA"/>
</dbReference>
<sequence>MARRSFSLMLAWRYLNPRRALLSAVALISVSGVMLGVLVLVVVMSVYSGLEREVKGRLLGFIPHVRLDYAPFEGFRQPVSDWREAAAEVAKMPGVVEAGPFVQDSMLIDINGYRSPGVFRAVDTSNPIEVDGIEAMLDLENYPESSSDMGLDDRVVISSKTARLFNAGVGDVIQLLTLRNVEQVEDAYKRTKEPPLREKYAEVLTEVRKAVSEKWKVTAEGSEMSSEDYNAIVIPLQQIFYEGVREAEAEIVGEALDLISDAEDDAVNRVQRHTKEAPKEFLAILDRLNATDVKEMDLETLQGIEEFVLPTEATIIGVYQSSQMALTPDVFVPLHLGQELAGLDDMVQGIAVRLEDPYQAGLVAERMARELPEGWQPVTWIEEMSDFSRLIEQQRVMMYFALSFIILVSAFSMTAVMFTVTIQKRREIGVMKALGAAPGQIVRVFVYQGMILGAAGSALGVGLGLLVIHFREPIQRAFRGMGFDPFPASFNGFTVLPAHINPSEIGIIGVMAFALCAGAAFLPALFAAHSDAAKSLRNL</sequence>
<evidence type="ECO:0000313" key="10">
    <source>
        <dbReference type="EMBL" id="BCX47678.1"/>
    </source>
</evidence>
<accession>A0ABN6H6W5</accession>
<dbReference type="Pfam" id="PF12704">
    <property type="entry name" value="MacB_PCD"/>
    <property type="match status" value="1"/>
</dbReference>
<protein>
    <submittedName>
        <fullName evidence="10">Lipoprotein ABC transporter permease</fullName>
    </submittedName>
</protein>
<dbReference type="PANTHER" id="PTHR30489:SF0">
    <property type="entry name" value="LIPOPROTEIN-RELEASING SYSTEM TRANSMEMBRANE PROTEIN LOLE"/>
    <property type="match status" value="1"/>
</dbReference>
<feature type="transmembrane region" description="Helical" evidence="7">
    <location>
        <begin position="396"/>
        <end position="420"/>
    </location>
</feature>
<evidence type="ECO:0000256" key="4">
    <source>
        <dbReference type="ARBA" id="ARBA00022692"/>
    </source>
</evidence>
<keyword evidence="10" id="KW-0449">Lipoprotein</keyword>
<evidence type="ECO:0000259" key="8">
    <source>
        <dbReference type="Pfam" id="PF02687"/>
    </source>
</evidence>
<keyword evidence="5 7" id="KW-1133">Transmembrane helix</keyword>
<dbReference type="Pfam" id="PF02687">
    <property type="entry name" value="FtsX"/>
    <property type="match status" value="1"/>
</dbReference>
<proteinExistence type="inferred from homology"/>
<keyword evidence="4 7" id="KW-0812">Transmembrane</keyword>
<gene>
    <name evidence="10" type="ORF">HAHE_15860</name>
</gene>
<feature type="domain" description="MacB-like periplasmic core" evidence="9">
    <location>
        <begin position="27"/>
        <end position="175"/>
    </location>
</feature>
<reference evidence="10 11" key="1">
    <citation type="submission" date="2021-06" db="EMBL/GenBank/DDBJ databases">
        <title>Complete genome of Haloferula helveola possessing various polysaccharide degrading enzymes.</title>
        <authorList>
            <person name="Takami H."/>
            <person name="Huang C."/>
            <person name="Hamasaki K."/>
        </authorList>
    </citation>
    <scope>NUCLEOTIDE SEQUENCE [LARGE SCALE GENOMIC DNA]</scope>
    <source>
        <strain evidence="10 11">CN-1</strain>
    </source>
</reference>
<dbReference type="PANTHER" id="PTHR30489">
    <property type="entry name" value="LIPOPROTEIN-RELEASING SYSTEM TRANSMEMBRANE PROTEIN LOLE"/>
    <property type="match status" value="1"/>
</dbReference>
<keyword evidence="3" id="KW-1003">Cell membrane</keyword>
<dbReference type="InterPro" id="IPR003838">
    <property type="entry name" value="ABC3_permease_C"/>
</dbReference>
<dbReference type="RefSeq" id="WP_338689994.1">
    <property type="nucleotide sequence ID" value="NZ_AP024702.1"/>
</dbReference>
<keyword evidence="6 7" id="KW-0472">Membrane</keyword>
<evidence type="ECO:0000256" key="6">
    <source>
        <dbReference type="ARBA" id="ARBA00023136"/>
    </source>
</evidence>
<dbReference type="Proteomes" id="UP001374893">
    <property type="component" value="Chromosome"/>
</dbReference>
<keyword evidence="11" id="KW-1185">Reference proteome</keyword>
<name>A0ABN6H6W5_9BACT</name>
<feature type="transmembrane region" description="Helical" evidence="7">
    <location>
        <begin position="505"/>
        <end position="528"/>
    </location>
</feature>
<evidence type="ECO:0000256" key="2">
    <source>
        <dbReference type="ARBA" id="ARBA00005236"/>
    </source>
</evidence>
<feature type="transmembrane region" description="Helical" evidence="7">
    <location>
        <begin position="441"/>
        <end position="468"/>
    </location>
</feature>
<evidence type="ECO:0000259" key="9">
    <source>
        <dbReference type="Pfam" id="PF12704"/>
    </source>
</evidence>
<comment type="subcellular location">
    <subcellularLocation>
        <location evidence="1">Cell membrane</location>
        <topology evidence="1">Multi-pass membrane protein</topology>
    </subcellularLocation>
</comment>
<feature type="transmembrane region" description="Helical" evidence="7">
    <location>
        <begin position="21"/>
        <end position="47"/>
    </location>
</feature>
<evidence type="ECO:0000256" key="1">
    <source>
        <dbReference type="ARBA" id="ARBA00004651"/>
    </source>
</evidence>
<evidence type="ECO:0000256" key="3">
    <source>
        <dbReference type="ARBA" id="ARBA00022475"/>
    </source>
</evidence>